<evidence type="ECO:0000313" key="3">
    <source>
        <dbReference type="Proteomes" id="UP000245812"/>
    </source>
</evidence>
<keyword evidence="3" id="KW-1185">Reference proteome</keyword>
<sequence>MNQSIRKFLAEEDGITAMEYGILAALVAVVLVAVIGTDASGTFGQILTALFNKVKTAVGA</sequence>
<feature type="transmembrane region" description="Helical" evidence="1">
    <location>
        <begin position="20"/>
        <end position="37"/>
    </location>
</feature>
<dbReference type="EMBL" id="QGHC01000008">
    <property type="protein sequence ID" value="PWK85845.1"/>
    <property type="molecule type" value="Genomic_DNA"/>
</dbReference>
<reference evidence="2 3" key="1">
    <citation type="submission" date="2018-05" db="EMBL/GenBank/DDBJ databases">
        <title>Genomic Encyclopedia of Type Strains, Phase IV (KMG-IV): sequencing the most valuable type-strain genomes for metagenomic binning, comparative biology and taxonomic classification.</title>
        <authorList>
            <person name="Goeker M."/>
        </authorList>
    </citation>
    <scope>NUCLEOTIDE SEQUENCE [LARGE SCALE GENOMIC DNA]</scope>
    <source>
        <strain evidence="2 3">DSM 14263</strain>
    </source>
</reference>
<dbReference type="AlphaFoldDB" id="A0A316I0I3"/>
<comment type="caution">
    <text evidence="2">The sequence shown here is derived from an EMBL/GenBank/DDBJ whole genome shotgun (WGS) entry which is preliminary data.</text>
</comment>
<organism evidence="2 3">
    <name type="scientific">Fulvimonas soli</name>
    <dbReference type="NCBI Taxonomy" id="155197"/>
    <lineage>
        <taxon>Bacteria</taxon>
        <taxon>Pseudomonadati</taxon>
        <taxon>Pseudomonadota</taxon>
        <taxon>Gammaproteobacteria</taxon>
        <taxon>Lysobacterales</taxon>
        <taxon>Rhodanobacteraceae</taxon>
        <taxon>Fulvimonas</taxon>
    </lineage>
</organism>
<name>A0A316I0I3_9GAMM</name>
<protein>
    <submittedName>
        <fullName evidence="2">Pilus assembly protein Flp/PilA</fullName>
    </submittedName>
</protein>
<dbReference type="Proteomes" id="UP000245812">
    <property type="component" value="Unassembled WGS sequence"/>
</dbReference>
<dbReference type="InterPro" id="IPR007047">
    <property type="entry name" value="Flp_Fap"/>
</dbReference>
<keyword evidence="1" id="KW-0472">Membrane</keyword>
<evidence type="ECO:0000313" key="2">
    <source>
        <dbReference type="EMBL" id="PWK85845.1"/>
    </source>
</evidence>
<keyword evidence="1" id="KW-1133">Transmembrane helix</keyword>
<keyword evidence="1" id="KW-0812">Transmembrane</keyword>
<accession>A0A316I0I3</accession>
<evidence type="ECO:0000256" key="1">
    <source>
        <dbReference type="SAM" id="Phobius"/>
    </source>
</evidence>
<dbReference type="Pfam" id="PF04964">
    <property type="entry name" value="Flp_Fap"/>
    <property type="match status" value="1"/>
</dbReference>
<dbReference type="RefSeq" id="WP_109723972.1">
    <property type="nucleotide sequence ID" value="NZ_MSZV01000013.1"/>
</dbReference>
<proteinExistence type="predicted"/>
<gene>
    <name evidence="2" type="ORF">C7456_108141</name>
</gene>